<feature type="transmembrane region" description="Helical" evidence="1">
    <location>
        <begin position="139"/>
        <end position="160"/>
    </location>
</feature>
<feature type="transmembrane region" description="Helical" evidence="1">
    <location>
        <begin position="245"/>
        <end position="269"/>
    </location>
</feature>
<proteinExistence type="predicted"/>
<comment type="caution">
    <text evidence="2">The sequence shown here is derived from an EMBL/GenBank/DDBJ whole genome shotgun (WGS) entry which is preliminary data.</text>
</comment>
<feature type="transmembrane region" description="Helical" evidence="1">
    <location>
        <begin position="347"/>
        <end position="380"/>
    </location>
</feature>
<dbReference type="Pfam" id="PF03594">
    <property type="entry name" value="BenE"/>
    <property type="match status" value="1"/>
</dbReference>
<feature type="transmembrane region" description="Helical" evidence="1">
    <location>
        <begin position="69"/>
        <end position="87"/>
    </location>
</feature>
<evidence type="ECO:0000313" key="2">
    <source>
        <dbReference type="EMBL" id="MZR29121.1"/>
    </source>
</evidence>
<dbReference type="PANTHER" id="PTHR30199">
    <property type="entry name" value="MFS FAMILY TRANSPORTER, PREDICTED SUBSTRATE BENZOATE"/>
    <property type="match status" value="1"/>
</dbReference>
<feature type="transmembrane region" description="Helical" evidence="1">
    <location>
        <begin position="93"/>
        <end position="112"/>
    </location>
</feature>
<dbReference type="GO" id="GO:0005886">
    <property type="term" value="C:plasma membrane"/>
    <property type="evidence" value="ECO:0007669"/>
    <property type="project" value="TreeGrafter"/>
</dbReference>
<dbReference type="InterPro" id="IPR004711">
    <property type="entry name" value="Benzoate_Transporter"/>
</dbReference>
<feature type="transmembrane region" description="Helical" evidence="1">
    <location>
        <begin position="167"/>
        <end position="189"/>
    </location>
</feature>
<gene>
    <name evidence="2" type="primary">benE</name>
    <name evidence="2" type="ORF">GQE98_00590</name>
</gene>
<dbReference type="GO" id="GO:0042925">
    <property type="term" value="F:benzoate transmembrane transporter activity"/>
    <property type="evidence" value="ECO:0007669"/>
    <property type="project" value="InterPro"/>
</dbReference>
<reference evidence="2 3" key="1">
    <citation type="submission" date="2019-12" db="EMBL/GenBank/DDBJ databases">
        <title>Snethiella sp. nov. sp. isolated from sea sand.</title>
        <authorList>
            <person name="Kim J."/>
            <person name="Jeong S.E."/>
            <person name="Jung H.S."/>
            <person name="Jeon C.O."/>
        </authorList>
    </citation>
    <scope>NUCLEOTIDE SEQUENCE [LARGE SCALE GENOMIC DNA]</scope>
    <source>
        <strain evidence="2 3">DP05</strain>
    </source>
</reference>
<feature type="transmembrane region" description="Helical" evidence="1">
    <location>
        <begin position="289"/>
        <end position="311"/>
    </location>
</feature>
<evidence type="ECO:0000256" key="1">
    <source>
        <dbReference type="SAM" id="Phobius"/>
    </source>
</evidence>
<feature type="transmembrane region" description="Helical" evidence="1">
    <location>
        <begin position="44"/>
        <end position="64"/>
    </location>
</feature>
<dbReference type="RefSeq" id="WP_161313613.1">
    <property type="nucleotide sequence ID" value="NZ_WTUW01000001.1"/>
</dbReference>
<dbReference type="AlphaFoldDB" id="A0A6L8W2I1"/>
<feature type="transmembrane region" description="Helical" evidence="1">
    <location>
        <begin position="318"/>
        <end position="335"/>
    </location>
</feature>
<dbReference type="NCBIfam" id="TIGR00843">
    <property type="entry name" value="benE"/>
    <property type="match status" value="1"/>
</dbReference>
<dbReference type="Proteomes" id="UP000476030">
    <property type="component" value="Unassembled WGS sequence"/>
</dbReference>
<keyword evidence="1" id="KW-0812">Transmembrane</keyword>
<keyword evidence="1" id="KW-0472">Membrane</keyword>
<accession>A0A6L8W2I1</accession>
<protein>
    <submittedName>
        <fullName evidence="2">Benzoate/H(+) symporter BenE family transporter</fullName>
    </submittedName>
</protein>
<feature type="transmembrane region" description="Helical" evidence="1">
    <location>
        <begin position="209"/>
        <end position="233"/>
    </location>
</feature>
<name>A0A6L8W2I1_9PROT</name>
<keyword evidence="1" id="KW-1133">Transmembrane helix</keyword>
<feature type="transmembrane region" description="Helical" evidence="1">
    <location>
        <begin position="12"/>
        <end position="32"/>
    </location>
</feature>
<dbReference type="EMBL" id="WTUW01000001">
    <property type="protein sequence ID" value="MZR29121.1"/>
    <property type="molecule type" value="Genomic_DNA"/>
</dbReference>
<keyword evidence="3" id="KW-1185">Reference proteome</keyword>
<sequence length="390" mass="40509">MLRFFSPSYISAGFVAVLVGYAGAGAIVFQAANAAGASPAEISSWLWALGIGMGVSSIGLTFYYRQPILIAWSTPGAALLVTSLPGVPMSESIGAFLFSSILLTLCGVTGLFQKIMAFVPQSLASALLAAVLLKFGLDAFVALESDVLMVGVMVVVYLLTKQFLPRYVIPLTFLVGIVIALIGGTISAIETTFTLTLPVFVMPSFEITTLIGVGIPLFIVTMASQNVPGIAALRAHGYDVPASPLIGWSGLTGVILAPFGGFAFNLAAITAALCMSPEVHPDPSKRYPAVIWASVFYCLAGLFGAAIAALFIAFPAALVMAIAGLALLSTIANSLEAALKVEAERDAAILTFAVTASGMTLLSIGAPFWGLVIGMSAYLFRKRFTTVGKG</sequence>
<dbReference type="PANTHER" id="PTHR30199:SF0">
    <property type="entry name" value="INNER MEMBRANE PROTEIN YDCO"/>
    <property type="match status" value="1"/>
</dbReference>
<organism evidence="2 3">
    <name type="scientific">Sneathiella litorea</name>
    <dbReference type="NCBI Taxonomy" id="2606216"/>
    <lineage>
        <taxon>Bacteria</taxon>
        <taxon>Pseudomonadati</taxon>
        <taxon>Pseudomonadota</taxon>
        <taxon>Alphaproteobacteria</taxon>
        <taxon>Sneathiellales</taxon>
        <taxon>Sneathiellaceae</taxon>
        <taxon>Sneathiella</taxon>
    </lineage>
</organism>
<evidence type="ECO:0000313" key="3">
    <source>
        <dbReference type="Proteomes" id="UP000476030"/>
    </source>
</evidence>